<evidence type="ECO:0000259" key="1">
    <source>
        <dbReference type="PROSITE" id="PS51444"/>
    </source>
</evidence>
<gene>
    <name evidence="2" type="primary">Fhdc1_1</name>
    <name evidence="2" type="ORF">EYF80_000345</name>
</gene>
<comment type="caution">
    <text evidence="2">The sequence shown here is derived from an EMBL/GenBank/DDBJ whole genome shotgun (WGS) entry which is preliminary data.</text>
</comment>
<dbReference type="InterPro" id="IPR042201">
    <property type="entry name" value="FH2_Formin_sf"/>
</dbReference>
<dbReference type="PROSITE" id="PS51444">
    <property type="entry name" value="FH2"/>
    <property type="match status" value="1"/>
</dbReference>
<dbReference type="PANTHER" id="PTHR46345:SF11">
    <property type="entry name" value="FORMIN-J-LIKE"/>
    <property type="match status" value="1"/>
</dbReference>
<protein>
    <submittedName>
        <fullName evidence="2">FH2 domain-containing protein 1</fullName>
    </submittedName>
</protein>
<name>A0A4Z2JKF1_9TELE</name>
<dbReference type="SUPFAM" id="SSF101447">
    <property type="entry name" value="Formin homology 2 domain (FH2 domain)"/>
    <property type="match status" value="1"/>
</dbReference>
<dbReference type="Gene3D" id="1.20.58.2220">
    <property type="entry name" value="Formin, FH2 domain"/>
    <property type="match status" value="1"/>
</dbReference>
<evidence type="ECO:0000313" key="3">
    <source>
        <dbReference type="Proteomes" id="UP000314294"/>
    </source>
</evidence>
<feature type="domain" description="FH2" evidence="1">
    <location>
        <begin position="1"/>
        <end position="286"/>
    </location>
</feature>
<dbReference type="InterPro" id="IPR015425">
    <property type="entry name" value="FH2_Formin"/>
</dbReference>
<dbReference type="PANTHER" id="PTHR46345">
    <property type="entry name" value="INVERTED FORMIN-2"/>
    <property type="match status" value="1"/>
</dbReference>
<reference evidence="2 3" key="1">
    <citation type="submission" date="2019-03" db="EMBL/GenBank/DDBJ databases">
        <title>First draft genome of Liparis tanakae, snailfish: a comprehensive survey of snailfish specific genes.</title>
        <authorList>
            <person name="Kim W."/>
            <person name="Song I."/>
            <person name="Jeong J.-H."/>
            <person name="Kim D."/>
            <person name="Kim S."/>
            <person name="Ryu S."/>
            <person name="Song J.Y."/>
            <person name="Lee S.K."/>
        </authorList>
    </citation>
    <scope>NUCLEOTIDE SEQUENCE [LARGE SCALE GENOMIC DNA]</scope>
    <source>
        <tissue evidence="2">Muscle</tissue>
    </source>
</reference>
<evidence type="ECO:0000313" key="2">
    <source>
        <dbReference type="EMBL" id="TNN89742.1"/>
    </source>
</evidence>
<sequence length="286" mass="32726">MGNRSNLSIVDDIRQGDGKMYGAELLRDLLKLLPDAEERRSPFKKKTWRRRSTSRSNALCFASHRFDVRIEAIVLREEFSPSCAVMSREIDVVRVATKELMSCEELHAILHLVLQAGNIMNAGGYAGNAAGFKLSSLLSLADTKANKPGMNLLHFVAMEAKKKDETLLKFPEKLQDVQSAARISVENIEVEFSSLYVRIKTLEVKVQGDEELLQQLEPFLQNSSRTLQDLKRRRLDLRKEGNALIDFFCEDTETFKLDECFRIFQDFCLKFKKAVKVSCREFITFC</sequence>
<dbReference type="OrthoDB" id="26518at2759"/>
<keyword evidence="3" id="KW-1185">Reference proteome</keyword>
<dbReference type="Pfam" id="PF02181">
    <property type="entry name" value="FH2"/>
    <property type="match status" value="1"/>
</dbReference>
<dbReference type="EMBL" id="SRLO01000001">
    <property type="protein sequence ID" value="TNN89742.1"/>
    <property type="molecule type" value="Genomic_DNA"/>
</dbReference>
<organism evidence="2 3">
    <name type="scientific">Liparis tanakae</name>
    <name type="common">Tanaka's snailfish</name>
    <dbReference type="NCBI Taxonomy" id="230148"/>
    <lineage>
        <taxon>Eukaryota</taxon>
        <taxon>Metazoa</taxon>
        <taxon>Chordata</taxon>
        <taxon>Craniata</taxon>
        <taxon>Vertebrata</taxon>
        <taxon>Euteleostomi</taxon>
        <taxon>Actinopterygii</taxon>
        <taxon>Neopterygii</taxon>
        <taxon>Teleostei</taxon>
        <taxon>Neoteleostei</taxon>
        <taxon>Acanthomorphata</taxon>
        <taxon>Eupercaria</taxon>
        <taxon>Perciformes</taxon>
        <taxon>Cottioidei</taxon>
        <taxon>Cottales</taxon>
        <taxon>Liparidae</taxon>
        <taxon>Liparis</taxon>
    </lineage>
</organism>
<accession>A0A4Z2JKF1</accession>
<dbReference type="Proteomes" id="UP000314294">
    <property type="component" value="Unassembled WGS sequence"/>
</dbReference>
<proteinExistence type="predicted"/>
<dbReference type="AlphaFoldDB" id="A0A4Z2JKF1"/>